<proteinExistence type="predicted"/>
<reference evidence="2" key="1">
    <citation type="submission" date="2014-11" db="EMBL/GenBank/DDBJ databases">
        <authorList>
            <person name="Hornung B.V."/>
        </authorList>
    </citation>
    <scope>NUCLEOTIDE SEQUENCE</scope>
    <source>
        <strain evidence="2">INE</strain>
    </source>
</reference>
<keyword evidence="1" id="KW-0472">Membrane</keyword>
<gene>
    <name evidence="2" type="ORF">DEACI_3429</name>
</gene>
<keyword evidence="3" id="KW-1185">Reference proteome</keyword>
<accession>A0ABM9RHC5</accession>
<keyword evidence="1" id="KW-1133">Transmembrane helix</keyword>
<name>A0ABM9RHC5_9FIRM</name>
<feature type="transmembrane region" description="Helical" evidence="1">
    <location>
        <begin position="7"/>
        <end position="25"/>
    </location>
</feature>
<sequence length="27" mass="3205">MKFFKNIAIYLLIILLAVMLIKWQSPP</sequence>
<keyword evidence="1" id="KW-0812">Transmembrane</keyword>
<comment type="caution">
    <text evidence="2">The sequence shown here is derived from an EMBL/GenBank/DDBJ whole genome shotgun (WGS) entry which is preliminary data.</text>
</comment>
<evidence type="ECO:0000256" key="1">
    <source>
        <dbReference type="SAM" id="Phobius"/>
    </source>
</evidence>
<feature type="non-terminal residue" evidence="2">
    <location>
        <position position="27"/>
    </location>
</feature>
<evidence type="ECO:0000313" key="3">
    <source>
        <dbReference type="Proteomes" id="UP001071230"/>
    </source>
</evidence>
<organism evidence="2 3">
    <name type="scientific">Acididesulfobacillus acetoxydans</name>
    <dbReference type="NCBI Taxonomy" id="1561005"/>
    <lineage>
        <taxon>Bacteria</taxon>
        <taxon>Bacillati</taxon>
        <taxon>Bacillota</taxon>
        <taxon>Clostridia</taxon>
        <taxon>Eubacteriales</taxon>
        <taxon>Peptococcaceae</taxon>
        <taxon>Acididesulfobacillus</taxon>
    </lineage>
</organism>
<dbReference type="EMBL" id="CDGJ01000105">
    <property type="protein sequence ID" value="CEJ08947.1"/>
    <property type="molecule type" value="Genomic_DNA"/>
</dbReference>
<dbReference type="Proteomes" id="UP001071230">
    <property type="component" value="Unassembled WGS sequence"/>
</dbReference>
<evidence type="ECO:0000313" key="2">
    <source>
        <dbReference type="EMBL" id="CEJ08947.1"/>
    </source>
</evidence>
<protein>
    <submittedName>
        <fullName evidence="2">Uncharacterized protein</fullName>
    </submittedName>
</protein>